<reference evidence="6" key="4">
    <citation type="journal article" date="2019" name="Int. J. Syst. Evol. Microbiol.">
        <title>The Global Catalogue of Microorganisms (GCM) 10K type strain sequencing project: providing services to taxonomists for standard genome sequencing and annotation.</title>
        <authorList>
            <consortium name="The Broad Institute Genomics Platform"/>
            <consortium name="The Broad Institute Genome Sequencing Center for Infectious Disease"/>
            <person name="Wu L."/>
            <person name="Ma J."/>
        </authorList>
    </citation>
    <scope>NUCLEOTIDE SEQUENCE [LARGE SCALE GENOMIC DNA]</scope>
    <source>
        <strain evidence="6">CGMCC 1.8884</strain>
    </source>
</reference>
<dbReference type="AlphaFoldDB" id="A0A345IJF2"/>
<proteinExistence type="predicted"/>
<dbReference type="EMBL" id="CP031158">
    <property type="protein sequence ID" value="AXG99824.1"/>
    <property type="molecule type" value="Genomic_DNA"/>
</dbReference>
<evidence type="ECO:0000259" key="1">
    <source>
        <dbReference type="Pfam" id="PF00149"/>
    </source>
</evidence>
<dbReference type="EMBL" id="BMMA01000027">
    <property type="protein sequence ID" value="GGI88994.1"/>
    <property type="molecule type" value="Genomic_DNA"/>
</dbReference>
<dbReference type="GO" id="GO:0008803">
    <property type="term" value="F:bis(5'-nucleosyl)-tetraphosphatase (symmetrical) activity"/>
    <property type="evidence" value="ECO:0007669"/>
    <property type="project" value="TreeGrafter"/>
</dbReference>
<dbReference type="Proteomes" id="UP000253744">
    <property type="component" value="Chromosome"/>
</dbReference>
<organism evidence="2 5">
    <name type="scientific">Deinococcus wulumuqiensis</name>
    <dbReference type="NCBI Taxonomy" id="980427"/>
    <lineage>
        <taxon>Bacteria</taxon>
        <taxon>Thermotogati</taxon>
        <taxon>Deinococcota</taxon>
        <taxon>Deinococci</taxon>
        <taxon>Deinococcales</taxon>
        <taxon>Deinococcaceae</taxon>
        <taxon>Deinococcus</taxon>
    </lineage>
</organism>
<dbReference type="EMBL" id="BMLZ01000028">
    <property type="protein sequence ID" value="GGP30466.1"/>
    <property type="molecule type" value="Genomic_DNA"/>
</dbReference>
<dbReference type="Pfam" id="PF00149">
    <property type="entry name" value="Metallophos"/>
    <property type="match status" value="1"/>
</dbReference>
<gene>
    <name evidence="2" type="ORF">DVJ83_12620</name>
    <name evidence="4" type="ORF">GCM10008021_21170</name>
    <name evidence="3" type="ORF">GCM10010914_24210</name>
</gene>
<evidence type="ECO:0000313" key="2">
    <source>
        <dbReference type="EMBL" id="AXG99824.1"/>
    </source>
</evidence>
<dbReference type="STRING" id="1288484.GCA_000348665_01665"/>
<feature type="domain" description="Calcineurin-like phosphoesterase" evidence="1">
    <location>
        <begin position="4"/>
        <end position="202"/>
    </location>
</feature>
<dbReference type="Proteomes" id="UP000652720">
    <property type="component" value="Unassembled WGS sequence"/>
</dbReference>
<evidence type="ECO:0000313" key="6">
    <source>
        <dbReference type="Proteomes" id="UP000630135"/>
    </source>
</evidence>
<reference evidence="3" key="2">
    <citation type="journal article" date="2014" name="Int. J. Syst. Evol. Microbiol.">
        <title>Complete genome sequence of Corynebacterium casei LMG S-19264T (=DSM 44701T), isolated from a smear-ripened cheese.</title>
        <authorList>
            <consortium name="US DOE Joint Genome Institute (JGI-PGF)"/>
            <person name="Walter F."/>
            <person name="Albersmeier A."/>
            <person name="Kalinowski J."/>
            <person name="Ruckert C."/>
        </authorList>
    </citation>
    <scope>NUCLEOTIDE SEQUENCE</scope>
    <source>
        <strain evidence="3">CGMCC 1.8885</strain>
    </source>
</reference>
<dbReference type="Gene3D" id="3.60.21.10">
    <property type="match status" value="1"/>
</dbReference>
<dbReference type="GO" id="GO:0110154">
    <property type="term" value="P:RNA decapping"/>
    <property type="evidence" value="ECO:0007669"/>
    <property type="project" value="TreeGrafter"/>
</dbReference>
<sequence>MRQVVVIPDLHGRVDLLRAVVDEYPNAHFLSLGDAIDRGPRSMPTVALLLELRAAGRATLLMGNHERMAQEGPRWYRDYLGTHDMGDYRRAMEGYQWWMRAGGDTVRKELGGLTLEQFPALLDEYLHLPDLKRVVYVTADGEIHDEAPGEDRPSVLVSHAAPPVAHQTHPNPLSAALWLRPFEGPFPLPGGVVYSLHGHTPVRQPTRLGRHVYVDLGAYETGRLAVVEIGNPQARPVIRVLHGRGAPELARKYMHFGEAMPAEDVRVGESRPVPPSASPW</sequence>
<dbReference type="GO" id="GO:0016791">
    <property type="term" value="F:phosphatase activity"/>
    <property type="evidence" value="ECO:0007669"/>
    <property type="project" value="TreeGrafter"/>
</dbReference>
<keyword evidence="6" id="KW-1185">Reference proteome</keyword>
<protein>
    <submittedName>
        <fullName evidence="2">Phosphoprotein phosphatase</fullName>
    </submittedName>
</protein>
<accession>A0A345IJF2</accession>
<evidence type="ECO:0000313" key="5">
    <source>
        <dbReference type="Proteomes" id="UP000253744"/>
    </source>
</evidence>
<dbReference type="KEGG" id="dwu:DVJ83_12620"/>
<dbReference type="GeneID" id="59165607"/>
<name>A0A345IJF2_9DEIO</name>
<reference evidence="3" key="5">
    <citation type="submission" date="2023-08" db="EMBL/GenBank/DDBJ databases">
        <authorList>
            <person name="Sun Q."/>
            <person name="Zhou Y."/>
        </authorList>
    </citation>
    <scope>NUCLEOTIDE SEQUENCE</scope>
    <source>
        <strain evidence="4">CGMCC 1.8884</strain>
        <strain evidence="3">CGMCC 1.8885</strain>
    </source>
</reference>
<dbReference type="InterPro" id="IPR004843">
    <property type="entry name" value="Calcineurin-like_PHP"/>
</dbReference>
<dbReference type="RefSeq" id="WP_017870574.1">
    <property type="nucleotide sequence ID" value="NZ_BMLZ01000028.1"/>
</dbReference>
<dbReference type="GO" id="GO:0005737">
    <property type="term" value="C:cytoplasm"/>
    <property type="evidence" value="ECO:0007669"/>
    <property type="project" value="TreeGrafter"/>
</dbReference>
<evidence type="ECO:0000313" key="4">
    <source>
        <dbReference type="EMBL" id="GGP30466.1"/>
    </source>
</evidence>
<dbReference type="InterPro" id="IPR050126">
    <property type="entry name" value="Ap4A_hydrolase"/>
</dbReference>
<evidence type="ECO:0000313" key="3">
    <source>
        <dbReference type="EMBL" id="GGI88994.1"/>
    </source>
</evidence>
<dbReference type="PANTHER" id="PTHR42850">
    <property type="entry name" value="METALLOPHOSPHOESTERASE"/>
    <property type="match status" value="1"/>
</dbReference>
<dbReference type="PANTHER" id="PTHR42850:SF4">
    <property type="entry name" value="ZINC-DEPENDENT ENDOPOLYPHOSPHATASE"/>
    <property type="match status" value="1"/>
</dbReference>
<reference evidence="4" key="1">
    <citation type="journal article" date="2014" name="Int. J. Syst. Evol. Microbiol.">
        <title>Complete genome of a new Firmicutes species belonging to the dominant human colonic microbiota ('Ruminococcus bicirculans') reveals two chromosomes and a selective capacity to utilize plant glucans.</title>
        <authorList>
            <consortium name="NISC Comparative Sequencing Program"/>
            <person name="Wegmann U."/>
            <person name="Louis P."/>
            <person name="Goesmann A."/>
            <person name="Henrissat B."/>
            <person name="Duncan S.H."/>
            <person name="Flint H.J."/>
        </authorList>
    </citation>
    <scope>NUCLEOTIDE SEQUENCE</scope>
    <source>
        <strain evidence="4">CGMCC 1.8884</strain>
    </source>
</reference>
<reference evidence="2 5" key="3">
    <citation type="submission" date="2018-07" db="EMBL/GenBank/DDBJ databases">
        <title>Complete Genome and Methylome Analysis of Deinococcus wulumuqiensis NEB 479.</title>
        <authorList>
            <person name="Fomenkov A."/>
            <person name="Luyten Y."/>
            <person name="Vincze T."/>
            <person name="Anton B.P."/>
            <person name="Clark T."/>
            <person name="Roberts R.J."/>
            <person name="Morgan R.D."/>
        </authorList>
    </citation>
    <scope>NUCLEOTIDE SEQUENCE [LARGE SCALE GENOMIC DNA]</scope>
    <source>
        <strain evidence="2 5">NEB 479</strain>
    </source>
</reference>
<dbReference type="SUPFAM" id="SSF56300">
    <property type="entry name" value="Metallo-dependent phosphatases"/>
    <property type="match status" value="1"/>
</dbReference>
<dbReference type="Proteomes" id="UP000630135">
    <property type="component" value="Unassembled WGS sequence"/>
</dbReference>
<dbReference type="InterPro" id="IPR029052">
    <property type="entry name" value="Metallo-depent_PP-like"/>
</dbReference>